<feature type="compositionally biased region" description="Acidic residues" evidence="4">
    <location>
        <begin position="398"/>
        <end position="410"/>
    </location>
</feature>
<dbReference type="InterPro" id="IPR017907">
    <property type="entry name" value="Znf_RING_CS"/>
</dbReference>
<evidence type="ECO:0000256" key="1">
    <source>
        <dbReference type="ARBA" id="ARBA00022723"/>
    </source>
</evidence>
<keyword evidence="6" id="KW-1185">Reference proteome</keyword>
<organism evidence="5 6">
    <name type="scientific">Microthyrium microscopicum</name>
    <dbReference type="NCBI Taxonomy" id="703497"/>
    <lineage>
        <taxon>Eukaryota</taxon>
        <taxon>Fungi</taxon>
        <taxon>Dikarya</taxon>
        <taxon>Ascomycota</taxon>
        <taxon>Pezizomycotina</taxon>
        <taxon>Dothideomycetes</taxon>
        <taxon>Dothideomycetes incertae sedis</taxon>
        <taxon>Microthyriales</taxon>
        <taxon>Microthyriaceae</taxon>
        <taxon>Microthyrium</taxon>
    </lineage>
</organism>
<dbReference type="AlphaFoldDB" id="A0A6A6UG47"/>
<dbReference type="GO" id="GO:0008270">
    <property type="term" value="F:zinc ion binding"/>
    <property type="evidence" value="ECO:0007669"/>
    <property type="project" value="UniProtKB-KW"/>
</dbReference>
<feature type="region of interest" description="Disordered" evidence="4">
    <location>
        <begin position="80"/>
        <end position="179"/>
    </location>
</feature>
<feature type="compositionally biased region" description="Basic residues" evidence="4">
    <location>
        <begin position="105"/>
        <end position="118"/>
    </location>
</feature>
<dbReference type="PROSITE" id="PS00518">
    <property type="entry name" value="ZF_RING_1"/>
    <property type="match status" value="1"/>
</dbReference>
<dbReference type="Proteomes" id="UP000799302">
    <property type="component" value="Unassembled WGS sequence"/>
</dbReference>
<evidence type="ECO:0000256" key="2">
    <source>
        <dbReference type="ARBA" id="ARBA00022771"/>
    </source>
</evidence>
<protein>
    <submittedName>
        <fullName evidence="5">Uncharacterized protein</fullName>
    </submittedName>
</protein>
<evidence type="ECO:0000256" key="4">
    <source>
        <dbReference type="SAM" id="MobiDB-lite"/>
    </source>
</evidence>
<proteinExistence type="predicted"/>
<keyword evidence="2" id="KW-0863">Zinc-finger</keyword>
<reference evidence="5" key="1">
    <citation type="journal article" date="2020" name="Stud. Mycol.">
        <title>101 Dothideomycetes genomes: a test case for predicting lifestyles and emergence of pathogens.</title>
        <authorList>
            <person name="Haridas S."/>
            <person name="Albert R."/>
            <person name="Binder M."/>
            <person name="Bloem J."/>
            <person name="Labutti K."/>
            <person name="Salamov A."/>
            <person name="Andreopoulos B."/>
            <person name="Baker S."/>
            <person name="Barry K."/>
            <person name="Bills G."/>
            <person name="Bluhm B."/>
            <person name="Cannon C."/>
            <person name="Castanera R."/>
            <person name="Culley D."/>
            <person name="Daum C."/>
            <person name="Ezra D."/>
            <person name="Gonzalez J."/>
            <person name="Henrissat B."/>
            <person name="Kuo A."/>
            <person name="Liang C."/>
            <person name="Lipzen A."/>
            <person name="Lutzoni F."/>
            <person name="Magnuson J."/>
            <person name="Mondo S."/>
            <person name="Nolan M."/>
            <person name="Ohm R."/>
            <person name="Pangilinan J."/>
            <person name="Park H.-J."/>
            <person name="Ramirez L."/>
            <person name="Alfaro M."/>
            <person name="Sun H."/>
            <person name="Tritt A."/>
            <person name="Yoshinaga Y."/>
            <person name="Zwiers L.-H."/>
            <person name="Turgeon B."/>
            <person name="Goodwin S."/>
            <person name="Spatafora J."/>
            <person name="Crous P."/>
            <person name="Grigoriev I."/>
        </authorList>
    </citation>
    <scope>NUCLEOTIDE SEQUENCE</scope>
    <source>
        <strain evidence="5">CBS 115976</strain>
    </source>
</reference>
<gene>
    <name evidence="5" type="ORF">BT63DRAFT_454815</name>
</gene>
<accession>A0A6A6UG47</accession>
<feature type="compositionally biased region" description="Polar residues" evidence="4">
    <location>
        <begin position="125"/>
        <end position="157"/>
    </location>
</feature>
<evidence type="ECO:0000256" key="3">
    <source>
        <dbReference type="ARBA" id="ARBA00022833"/>
    </source>
</evidence>
<feature type="region of interest" description="Disordered" evidence="4">
    <location>
        <begin position="393"/>
        <end position="420"/>
    </location>
</feature>
<evidence type="ECO:0000313" key="5">
    <source>
        <dbReference type="EMBL" id="KAF2670626.1"/>
    </source>
</evidence>
<keyword evidence="1" id="KW-0479">Metal-binding</keyword>
<evidence type="ECO:0000313" key="6">
    <source>
        <dbReference type="Proteomes" id="UP000799302"/>
    </source>
</evidence>
<keyword evidence="3" id="KW-0862">Zinc</keyword>
<dbReference type="EMBL" id="MU004234">
    <property type="protein sequence ID" value="KAF2670626.1"/>
    <property type="molecule type" value="Genomic_DNA"/>
</dbReference>
<sequence length="420" mass="46165">MPLYRELAREAKEQNLKSNWNKKPYHTAKCEECGKPNLDELFVCNFCVHKVCTPCYENHDALYDSQDEEAGDTFERDLSHIGCPDLLSGAPNGQTTTARPQPPKPPKKKRAAPRKKAAKPTQPADTTNGAQAASSATHASPSGSYQNGFNAINTSTARYMGYNPSSDPFPSSPAPSVQRLIQPAQLQQTRELVSSLVQEQHTSEDQSLSTSVSSAHGSARGSYIQIEKSVATFEIVLVKNYLRAQIEPAEICFYPDLPSETASMLSPPIFAILDPYNGNVEHFKAPQPLLPDIHQDLQFTAESGGVFQTVVEQGYSFEARRHELLIFKDLPSETSTLRKFVGGIRLARPVPSTEDPLFYNMRPGNVPAGAAYSYIMESGYLAGVVLEDAAASDGMLVDPEETESESDVDEEHPRKRAKLE</sequence>
<name>A0A6A6UG47_9PEZI</name>